<gene>
    <name evidence="1" type="ORF">MtrunA17_Chr4g0059841</name>
</gene>
<proteinExistence type="predicted"/>
<dbReference type="Proteomes" id="UP000265566">
    <property type="component" value="Chromosome 4"/>
</dbReference>
<dbReference type="AlphaFoldDB" id="A0A396IFJ4"/>
<sequence length="48" mass="4958">MYPRAGRELLGAESHGIGESCAQLKGILLVVKFPLFEGSSVAAQSAPA</sequence>
<evidence type="ECO:0000313" key="1">
    <source>
        <dbReference type="EMBL" id="RHN63581.1"/>
    </source>
</evidence>
<accession>A0A396IFJ4</accession>
<protein>
    <submittedName>
        <fullName evidence="1">Uncharacterized protein</fullName>
    </submittedName>
</protein>
<comment type="caution">
    <text evidence="1">The sequence shown here is derived from an EMBL/GenBank/DDBJ whole genome shotgun (WGS) entry which is preliminary data.</text>
</comment>
<dbReference type="EMBL" id="PSQE01000004">
    <property type="protein sequence ID" value="RHN63581.1"/>
    <property type="molecule type" value="Genomic_DNA"/>
</dbReference>
<name>A0A396IFJ4_MEDTR</name>
<organism evidence="1 2">
    <name type="scientific">Medicago truncatula</name>
    <name type="common">Barrel medic</name>
    <name type="synonym">Medicago tribuloides</name>
    <dbReference type="NCBI Taxonomy" id="3880"/>
    <lineage>
        <taxon>Eukaryota</taxon>
        <taxon>Viridiplantae</taxon>
        <taxon>Streptophyta</taxon>
        <taxon>Embryophyta</taxon>
        <taxon>Tracheophyta</taxon>
        <taxon>Spermatophyta</taxon>
        <taxon>Magnoliopsida</taxon>
        <taxon>eudicotyledons</taxon>
        <taxon>Gunneridae</taxon>
        <taxon>Pentapetalae</taxon>
        <taxon>rosids</taxon>
        <taxon>fabids</taxon>
        <taxon>Fabales</taxon>
        <taxon>Fabaceae</taxon>
        <taxon>Papilionoideae</taxon>
        <taxon>50 kb inversion clade</taxon>
        <taxon>NPAAA clade</taxon>
        <taxon>Hologalegina</taxon>
        <taxon>IRL clade</taxon>
        <taxon>Trifolieae</taxon>
        <taxon>Medicago</taxon>
    </lineage>
</organism>
<evidence type="ECO:0000313" key="2">
    <source>
        <dbReference type="Proteomes" id="UP000265566"/>
    </source>
</evidence>
<dbReference type="Gramene" id="rna26299">
    <property type="protein sequence ID" value="RHN63581.1"/>
    <property type="gene ID" value="gene26299"/>
</dbReference>
<reference evidence="2" key="1">
    <citation type="journal article" date="2018" name="Nat. Plants">
        <title>Whole-genome landscape of Medicago truncatula symbiotic genes.</title>
        <authorList>
            <person name="Pecrix Y."/>
            <person name="Staton S.E."/>
            <person name="Sallet E."/>
            <person name="Lelandais-Briere C."/>
            <person name="Moreau S."/>
            <person name="Carrere S."/>
            <person name="Blein T."/>
            <person name="Jardinaud M.F."/>
            <person name="Latrasse D."/>
            <person name="Zouine M."/>
            <person name="Zahm M."/>
            <person name="Kreplak J."/>
            <person name="Mayjonade B."/>
            <person name="Satge C."/>
            <person name="Perez M."/>
            <person name="Cauet S."/>
            <person name="Marande W."/>
            <person name="Chantry-Darmon C."/>
            <person name="Lopez-Roques C."/>
            <person name="Bouchez O."/>
            <person name="Berard A."/>
            <person name="Debelle F."/>
            <person name="Munos S."/>
            <person name="Bendahmane A."/>
            <person name="Berges H."/>
            <person name="Niebel A."/>
            <person name="Buitink J."/>
            <person name="Frugier F."/>
            <person name="Benhamed M."/>
            <person name="Crespi M."/>
            <person name="Gouzy J."/>
            <person name="Gamas P."/>
        </authorList>
    </citation>
    <scope>NUCLEOTIDE SEQUENCE [LARGE SCALE GENOMIC DNA]</scope>
    <source>
        <strain evidence="2">cv. Jemalong A17</strain>
    </source>
</reference>